<gene>
    <name evidence="3" type="ordered locus">SE_1481</name>
</gene>
<dbReference type="InterPro" id="IPR052710">
    <property type="entry name" value="CAAX_protease"/>
</dbReference>
<feature type="transmembrane region" description="Helical" evidence="1">
    <location>
        <begin position="57"/>
        <end position="75"/>
    </location>
</feature>
<accession>A0A0H2VGV1</accession>
<feature type="domain" description="CAAX prenyl protease 2/Lysostaphin resistance protein A-like" evidence="2">
    <location>
        <begin position="61"/>
        <end position="148"/>
    </location>
</feature>
<dbReference type="AlphaFoldDB" id="A0A0H2VGV1"/>
<dbReference type="GO" id="GO:0004175">
    <property type="term" value="F:endopeptidase activity"/>
    <property type="evidence" value="ECO:0007669"/>
    <property type="project" value="UniProtKB-ARBA"/>
</dbReference>
<evidence type="ECO:0000313" key="3">
    <source>
        <dbReference type="EMBL" id="AAO05080.1"/>
    </source>
</evidence>
<dbReference type="GO" id="GO:0080120">
    <property type="term" value="P:CAAX-box protein maturation"/>
    <property type="evidence" value="ECO:0007669"/>
    <property type="project" value="UniProtKB-ARBA"/>
</dbReference>
<feature type="transmembrane region" description="Helical" evidence="1">
    <location>
        <begin position="140"/>
        <end position="158"/>
    </location>
</feature>
<reference evidence="3 4" key="1">
    <citation type="journal article" date="2003" name="Mol. Microbiol.">
        <title>Genome-based analysis of virulence genes in a non-biofilm-forming Staphylococcus epidermidis strain (ATCC 12228).</title>
        <authorList>
            <person name="Zhang Y.Q."/>
            <person name="Ren S.X."/>
            <person name="Li H.L."/>
            <person name="Wang Y.X."/>
            <person name="Fu G."/>
            <person name="Yang J."/>
            <person name="Qin Z.Q."/>
            <person name="Miao Y.G."/>
            <person name="Wang W.Y."/>
            <person name="Chen R.S."/>
            <person name="Shen Y."/>
            <person name="Chen Z."/>
            <person name="Yuan Z.H."/>
            <person name="Zhao G.P."/>
            <person name="Qu D."/>
            <person name="Danchin A."/>
            <person name="Wen Y.M."/>
        </authorList>
    </citation>
    <scope>NUCLEOTIDE SEQUENCE [LARGE SCALE GENOMIC DNA]</scope>
    <source>
        <strain evidence="4">ATCC 12228 / FDA PCI 1200</strain>
    </source>
</reference>
<organism evidence="3 4">
    <name type="scientific">Staphylococcus epidermidis (strain ATCC 12228 / FDA PCI 1200)</name>
    <dbReference type="NCBI Taxonomy" id="176280"/>
    <lineage>
        <taxon>Bacteria</taxon>
        <taxon>Bacillati</taxon>
        <taxon>Bacillota</taxon>
        <taxon>Bacilli</taxon>
        <taxon>Bacillales</taxon>
        <taxon>Staphylococcaceae</taxon>
        <taxon>Staphylococcus</taxon>
    </lineage>
</organism>
<dbReference type="KEGG" id="sep:SE_1481"/>
<feature type="transmembrane region" description="Helical" evidence="1">
    <location>
        <begin position="96"/>
        <end position="120"/>
    </location>
</feature>
<protein>
    <recommendedName>
        <fullName evidence="2">CAAX prenyl protease 2/Lysostaphin resistance protein A-like domain-containing protein</fullName>
    </recommendedName>
</protein>
<dbReference type="HOGENOM" id="CLU_1659668_0_0_9"/>
<dbReference type="eggNOG" id="COG1266">
    <property type="taxonomic scope" value="Bacteria"/>
</dbReference>
<dbReference type="OrthoDB" id="2418607at2"/>
<proteinExistence type="predicted"/>
<evidence type="ECO:0000259" key="2">
    <source>
        <dbReference type="Pfam" id="PF02517"/>
    </source>
</evidence>
<evidence type="ECO:0000256" key="1">
    <source>
        <dbReference type="SAM" id="Phobius"/>
    </source>
</evidence>
<feature type="transmembrane region" description="Helical" evidence="1">
    <location>
        <begin position="24"/>
        <end position="45"/>
    </location>
</feature>
<keyword evidence="1" id="KW-0812">Transmembrane</keyword>
<dbReference type="PATRIC" id="fig|176280.10.peg.1445"/>
<dbReference type="Proteomes" id="UP000001411">
    <property type="component" value="Chromosome"/>
</dbReference>
<dbReference type="InterPro" id="IPR003675">
    <property type="entry name" value="Rce1/LyrA-like_dom"/>
</dbReference>
<name>A0A0H2VGV1_STAES</name>
<evidence type="ECO:0000313" key="4">
    <source>
        <dbReference type="Proteomes" id="UP000001411"/>
    </source>
</evidence>
<keyword evidence="1" id="KW-0472">Membrane</keyword>
<dbReference type="PANTHER" id="PTHR36435:SF1">
    <property type="entry name" value="CAAX AMINO TERMINAL PROTEASE FAMILY PROTEIN"/>
    <property type="match status" value="1"/>
</dbReference>
<sequence>MLSLILIRKNEYLTKICRHLKIDLGAYFLLIISQIILSLPIMFFNNKSTNLSDKTNHYIDNYWLLIIALLISPIIEEKLFREYLWKKVLMKHIKNIYISALLSSMLFSLAHLSLNFLPFVGNGLVFCWVYHKTNSIINNIFLHFIYNTSLVTLALFLMN</sequence>
<dbReference type="PANTHER" id="PTHR36435">
    <property type="entry name" value="SLR1288 PROTEIN"/>
    <property type="match status" value="1"/>
</dbReference>
<dbReference type="EMBL" id="AE015929">
    <property type="protein sequence ID" value="AAO05080.1"/>
    <property type="molecule type" value="Genomic_DNA"/>
</dbReference>
<dbReference type="Pfam" id="PF02517">
    <property type="entry name" value="Rce1-like"/>
    <property type="match status" value="1"/>
</dbReference>
<keyword evidence="1" id="KW-1133">Transmembrane helix</keyword>